<dbReference type="Gene3D" id="3.40.50.300">
    <property type="entry name" value="P-loop containing nucleotide triphosphate hydrolases"/>
    <property type="match status" value="1"/>
</dbReference>
<protein>
    <recommendedName>
        <fullName evidence="2">Thymidylate kinase</fullName>
    </recommendedName>
</protein>
<accession>L0N6Q3</accession>
<evidence type="ECO:0000313" key="1">
    <source>
        <dbReference type="EMBL" id="BAM73641.1"/>
    </source>
</evidence>
<organism evidence="1">
    <name type="scientific">Streptomyces sp. WK-5344</name>
    <dbReference type="NCBI Taxonomy" id="1134541"/>
    <lineage>
        <taxon>Bacteria</taxon>
        <taxon>Bacillati</taxon>
        <taxon>Actinomycetota</taxon>
        <taxon>Actinomycetes</taxon>
        <taxon>Kitasatosporales</taxon>
        <taxon>Streptomycetaceae</taxon>
        <taxon>Streptomyces</taxon>
    </lineage>
</organism>
<evidence type="ECO:0008006" key="2">
    <source>
        <dbReference type="Google" id="ProtNLM"/>
    </source>
</evidence>
<proteinExistence type="predicted"/>
<reference evidence="1" key="1">
    <citation type="submission" date="2011-12" db="EMBL/GenBank/DDBJ databases">
        <title>An ester-foming enzyme independent of CoA or peptidyl carrier protein in secondary metabolite biosynthesis.</title>
        <authorList>
            <person name="Noguchi A."/>
            <person name="Kitamura T."/>
            <person name="Onaka H."/>
            <person name="Tomoda H."/>
            <person name="Horinouchi S."/>
            <person name="Ohnishi Y."/>
        </authorList>
    </citation>
    <scope>NUCLEOTIDE SEQUENCE</scope>
    <source>
        <strain evidence="1">WK-5344</strain>
    </source>
</reference>
<dbReference type="AlphaFoldDB" id="L0N6Q3"/>
<dbReference type="InterPro" id="IPR027417">
    <property type="entry name" value="P-loop_NTPase"/>
</dbReference>
<sequence>MKMPIPPMPYGAPPYAPPRTGGPKFTVLLGPDYAGKSSVLRRFADSGSWTVVTCDQGPLDTDYPLIGRARRELLPEALGAPAGRYSPDVLLTLMQLAVVHMRDRVTGAPPGRPVIVDSYYLKILAKCTLLGYANPSLFSWWRSFPQPDRVVYLDVPPAVAWERSGRGAALNPMEHYGDTPTEEGFTRFQDDLRAMLRTEVAGMRVTTLGQGSGIDRAVDAVDAAVHATGGRAGV</sequence>
<dbReference type="SUPFAM" id="SSF52540">
    <property type="entry name" value="P-loop containing nucleoside triphosphate hydrolases"/>
    <property type="match status" value="1"/>
</dbReference>
<dbReference type="EMBL" id="AB689797">
    <property type="protein sequence ID" value="BAM73641.1"/>
    <property type="molecule type" value="Genomic_DNA"/>
</dbReference>
<name>L0N6Q3_9ACTN</name>